<dbReference type="Pfam" id="PF08245">
    <property type="entry name" value="Mur_ligase_M"/>
    <property type="match status" value="1"/>
</dbReference>
<keyword evidence="2" id="KW-0547">Nucleotide-binding</keyword>
<dbReference type="PANTHER" id="PTHR43024">
    <property type="entry name" value="UDP-N-ACETYLMURAMOYL-TRIPEPTIDE--D-ALANYL-D-ALANINE LIGASE"/>
    <property type="match status" value="1"/>
</dbReference>
<reference evidence="5" key="1">
    <citation type="journal article" date="2013" name="Extremophiles">
        <title>Proteinivorax tanatarense gen. nov., sp. nov., an anaerobic, haloalkaliphilic, proteolytic bacterium isolated from a decaying algal bloom, and proposal of Proteinivoraceae fam. nov.</title>
        <authorList>
            <person name="Kevbrin V."/>
            <person name="Boltyanskaya Y."/>
            <person name="Zhilina T."/>
            <person name="Kolganova T."/>
            <person name="Lavrentjeva E."/>
            <person name="Kuznetsov B."/>
        </authorList>
    </citation>
    <scope>NUCLEOTIDE SEQUENCE</scope>
    <source>
        <strain evidence="5">Z-910T</strain>
    </source>
</reference>
<dbReference type="RefSeq" id="WP_350342715.1">
    <property type="nucleotide sequence ID" value="NZ_CP158367.1"/>
</dbReference>
<keyword evidence="1 5" id="KW-0436">Ligase</keyword>
<evidence type="ECO:0000313" key="5">
    <source>
        <dbReference type="EMBL" id="XBX73954.1"/>
    </source>
</evidence>
<evidence type="ECO:0000259" key="4">
    <source>
        <dbReference type="Pfam" id="PF08245"/>
    </source>
</evidence>
<dbReference type="InterPro" id="IPR013221">
    <property type="entry name" value="Mur_ligase_cen"/>
</dbReference>
<dbReference type="InterPro" id="IPR051046">
    <property type="entry name" value="MurCDEF_CellWall_CoF430Synth"/>
</dbReference>
<dbReference type="InterPro" id="IPR036565">
    <property type="entry name" value="Mur-like_cat_sf"/>
</dbReference>
<organism evidence="5">
    <name type="scientific">Proteinivorax tanatarense</name>
    <dbReference type="NCBI Taxonomy" id="1260629"/>
    <lineage>
        <taxon>Bacteria</taxon>
        <taxon>Bacillati</taxon>
        <taxon>Bacillota</taxon>
        <taxon>Clostridia</taxon>
        <taxon>Eubacteriales</taxon>
        <taxon>Proteinivoracaceae</taxon>
        <taxon>Proteinivorax</taxon>
    </lineage>
</organism>
<accession>A0AAU7VIR8</accession>
<dbReference type="AlphaFoldDB" id="A0AAU7VIR8"/>
<name>A0AAU7VIR8_9FIRM</name>
<dbReference type="GO" id="GO:0005524">
    <property type="term" value="F:ATP binding"/>
    <property type="evidence" value="ECO:0007669"/>
    <property type="project" value="UniProtKB-KW"/>
</dbReference>
<evidence type="ECO:0000256" key="3">
    <source>
        <dbReference type="ARBA" id="ARBA00022840"/>
    </source>
</evidence>
<keyword evidence="3" id="KW-0067">ATP-binding</keyword>
<proteinExistence type="predicted"/>
<protein>
    <submittedName>
        <fullName evidence="5">Mur ligase family protein</fullName>
    </submittedName>
</protein>
<feature type="domain" description="Mur ligase central" evidence="4">
    <location>
        <begin position="116"/>
        <end position="299"/>
    </location>
</feature>
<dbReference type="EMBL" id="CP158367">
    <property type="protein sequence ID" value="XBX73954.1"/>
    <property type="molecule type" value="Genomic_DNA"/>
</dbReference>
<dbReference type="SUPFAM" id="SSF53623">
    <property type="entry name" value="MurD-like peptide ligases, catalytic domain"/>
    <property type="match status" value="1"/>
</dbReference>
<evidence type="ECO:0000256" key="1">
    <source>
        <dbReference type="ARBA" id="ARBA00022598"/>
    </source>
</evidence>
<evidence type="ECO:0000256" key="2">
    <source>
        <dbReference type="ARBA" id="ARBA00022741"/>
    </source>
</evidence>
<dbReference type="PANTHER" id="PTHR43024:SF1">
    <property type="entry name" value="UDP-N-ACETYLMURAMOYL-TRIPEPTIDE--D-ALANYL-D-ALANINE LIGASE"/>
    <property type="match status" value="1"/>
</dbReference>
<dbReference type="GO" id="GO:0016881">
    <property type="term" value="F:acid-amino acid ligase activity"/>
    <property type="evidence" value="ECO:0007669"/>
    <property type="project" value="InterPro"/>
</dbReference>
<dbReference type="Gene3D" id="3.40.1190.10">
    <property type="entry name" value="Mur-like, catalytic domain"/>
    <property type="match status" value="1"/>
</dbReference>
<gene>
    <name evidence="5" type="ORF">PRVXT_001972</name>
</gene>
<sequence length="468" mass="53236">MNLTSCQISKIVSGELIGNKDVEIDYIYYDVLKQDNPKTPFLYIPYINNYRNIDSTNFIETMATKGAKGVLLEKHQLTMVDTKGFQFYVIVKDLQKASLALARHYRLQHKGKVISVTGSCGKTTSKEMINQVFESAKIKSLKTERNINGFGGASHVLFNSEGNDWLNIEVGVNGLKRLPLLAETILPDYLLVTNIYNTHFDRIQTLEEVASHKLKLAHNSSPPKIVVLNGDDPYLQDYVTDQTITFGFGSHNDYVIKDIHSQNLAGSSFTIFQGNEKYTVKTPLVGKHNVANACGVFALCNSIGIEPEHIMAGISSFTGLVHENYETSGFKKVIKRHFYDDSQHFNLPGLESGLETFFTITPKNGYLILGYDYKFESKNFDFFDLFNILSRYKDRIKGLYLIGVEWENQSAFLDNISKEIKIFSDIKGVTKEIKTRTLPGDFVYLKGDFHQHLRKIFTLLEDKNEYRK</sequence>
<reference evidence="5" key="2">
    <citation type="submission" date="2024-06" db="EMBL/GenBank/DDBJ databases">
        <authorList>
            <person name="Petrova K.O."/>
            <person name="Toshchakov S.V."/>
            <person name="Boltjanskaja Y.V."/>
            <person name="Kevbrin V."/>
        </authorList>
    </citation>
    <scope>NUCLEOTIDE SEQUENCE</scope>
    <source>
        <strain evidence="5">Z-910T</strain>
    </source>
</reference>